<dbReference type="STRING" id="1437606.BBOH_0784"/>
<organism evidence="3 4">
    <name type="scientific">Bifidobacterium bohemicum DSM 22767</name>
    <dbReference type="NCBI Taxonomy" id="1437606"/>
    <lineage>
        <taxon>Bacteria</taxon>
        <taxon>Bacillati</taxon>
        <taxon>Actinomycetota</taxon>
        <taxon>Actinomycetes</taxon>
        <taxon>Bifidobacteriales</taxon>
        <taxon>Bifidobacteriaceae</taxon>
        <taxon>Bifidobacterium</taxon>
    </lineage>
</organism>
<dbReference type="AlphaFoldDB" id="A0A086ZHH7"/>
<sequence length="373" mass="37456">MTRSEVLKGTDDKALFCIAFDRLVCVSDHKERSGVNRRSEIDAPDATPEPGVLPRRWWRGRRVWVVGVVVLVLVAVAAGVGWWWRSAVGSANGSCRGSVSEVRLLRSRGLGAGVGSARRVARADVADAGTVDAFAGADAKLSKAVKAPLPSCSAGSPGAARAESDGAARAVDSLRGARSEVVRRARRVLASRDAKMLADARASLGSRRDAGRALLDSSAGSVADESTRDVLSGAVDRAGGLLDGKGSTLKDVRAAGKALDDAMSAVNASVQAKADADAQAAAQAQAQVSASTGSSSSGGYSGGGYTGGGSGGARYSGGGQSYRPVAPAPAARPAPAAPAAPSNPGYDPDWVSHTGVTNGGAPVCQHGAACGIG</sequence>
<feature type="compositionally biased region" description="Pro residues" evidence="1">
    <location>
        <begin position="326"/>
        <end position="338"/>
    </location>
</feature>
<dbReference type="EMBL" id="JGYP01000002">
    <property type="protein sequence ID" value="KFI45977.1"/>
    <property type="molecule type" value="Genomic_DNA"/>
</dbReference>
<keyword evidence="4" id="KW-1185">Reference proteome</keyword>
<keyword evidence="2" id="KW-0812">Transmembrane</keyword>
<dbReference type="eggNOG" id="ENOG502ZIJN">
    <property type="taxonomic scope" value="Bacteria"/>
</dbReference>
<evidence type="ECO:0008006" key="5">
    <source>
        <dbReference type="Google" id="ProtNLM"/>
    </source>
</evidence>
<feature type="region of interest" description="Disordered" evidence="1">
    <location>
        <begin position="311"/>
        <end position="353"/>
    </location>
</feature>
<keyword evidence="2" id="KW-1133">Transmembrane helix</keyword>
<protein>
    <recommendedName>
        <fullName evidence="5">Colicin transporter</fullName>
    </recommendedName>
</protein>
<evidence type="ECO:0000313" key="3">
    <source>
        <dbReference type="EMBL" id="KFI45977.1"/>
    </source>
</evidence>
<comment type="caution">
    <text evidence="3">The sequence shown here is derived from an EMBL/GenBank/DDBJ whole genome shotgun (WGS) entry which is preliminary data.</text>
</comment>
<accession>A0A086ZHH7</accession>
<proteinExistence type="predicted"/>
<dbReference type="Proteomes" id="UP000029096">
    <property type="component" value="Unassembled WGS sequence"/>
</dbReference>
<evidence type="ECO:0000256" key="1">
    <source>
        <dbReference type="SAM" id="MobiDB-lite"/>
    </source>
</evidence>
<feature type="compositionally biased region" description="Gly residues" evidence="1">
    <location>
        <begin position="311"/>
        <end position="320"/>
    </location>
</feature>
<reference evidence="3 4" key="1">
    <citation type="submission" date="2014-03" db="EMBL/GenBank/DDBJ databases">
        <title>Genomics of Bifidobacteria.</title>
        <authorList>
            <person name="Ventura M."/>
            <person name="Milani C."/>
            <person name="Lugli G.A."/>
        </authorList>
    </citation>
    <scope>NUCLEOTIDE SEQUENCE [LARGE SCALE GENOMIC DNA]</scope>
    <source>
        <strain evidence="3 4">DSM 22767</strain>
    </source>
</reference>
<keyword evidence="2" id="KW-0472">Membrane</keyword>
<name>A0A086ZHH7_9BIFI</name>
<gene>
    <name evidence="3" type="ORF">BBOH_0784</name>
</gene>
<evidence type="ECO:0000256" key="2">
    <source>
        <dbReference type="SAM" id="Phobius"/>
    </source>
</evidence>
<evidence type="ECO:0000313" key="4">
    <source>
        <dbReference type="Proteomes" id="UP000029096"/>
    </source>
</evidence>
<feature type="transmembrane region" description="Helical" evidence="2">
    <location>
        <begin position="63"/>
        <end position="84"/>
    </location>
</feature>